<accession>D7CHG9</accession>
<dbReference type="EMBL" id="CP002047">
    <property type="protein sequence ID" value="ADI07026.1"/>
    <property type="molecule type" value="Genomic_DNA"/>
</dbReference>
<dbReference type="KEGG" id="sbh:SBI_03905"/>
<organism evidence="1 2">
    <name type="scientific">Streptomyces bingchenggensis (strain BCW-1)</name>
    <dbReference type="NCBI Taxonomy" id="749414"/>
    <lineage>
        <taxon>Bacteria</taxon>
        <taxon>Bacillati</taxon>
        <taxon>Actinomycetota</taxon>
        <taxon>Actinomycetes</taxon>
        <taxon>Kitasatosporales</taxon>
        <taxon>Streptomycetaceae</taxon>
        <taxon>Streptomyces</taxon>
    </lineage>
</organism>
<gene>
    <name evidence="1" type="ordered locus">SBI_03905</name>
</gene>
<reference evidence="1 2" key="1">
    <citation type="journal article" date="2010" name="J. Bacteriol.">
        <title>Genome sequence of the milbemycin-producing bacterium Streptomyces bingchenggensis.</title>
        <authorList>
            <person name="Wang X.J."/>
            <person name="Yan Y.J."/>
            <person name="Zhang B."/>
            <person name="An J."/>
            <person name="Wang J.J."/>
            <person name="Tian J."/>
            <person name="Jiang L."/>
            <person name="Chen Y.H."/>
            <person name="Huang S.X."/>
            <person name="Yin M."/>
            <person name="Zhang J."/>
            <person name="Gao A.L."/>
            <person name="Liu C.X."/>
            <person name="Zhu Z.X."/>
            <person name="Xiang W.S."/>
        </authorList>
    </citation>
    <scope>NUCLEOTIDE SEQUENCE [LARGE SCALE GENOMIC DNA]</scope>
    <source>
        <strain evidence="1 2">BCW-1</strain>
    </source>
</reference>
<evidence type="ECO:0000313" key="2">
    <source>
        <dbReference type="Proteomes" id="UP000000377"/>
    </source>
</evidence>
<dbReference type="RefSeq" id="WP_014176500.1">
    <property type="nucleotide sequence ID" value="NC_016582.1"/>
</dbReference>
<dbReference type="PATRIC" id="fig|749414.3.peg.4043"/>
<evidence type="ECO:0000313" key="1">
    <source>
        <dbReference type="EMBL" id="ADI07026.1"/>
    </source>
</evidence>
<protein>
    <submittedName>
        <fullName evidence="1">Uncharacterized protein</fullName>
    </submittedName>
</protein>
<dbReference type="AlphaFoldDB" id="D7CHG9"/>
<name>D7CHG9_STRBB</name>
<dbReference type="Proteomes" id="UP000000377">
    <property type="component" value="Chromosome"/>
</dbReference>
<sequence>MNTGQHTGQLAVRFELIHSGPAQGRLRRRPTHTWAGTVPGYGPVELVCPAEEDLLRETVTAWVSGHGIPPMSFTGVEFRDLPRMAMMTLTADAWTGKLARRHLAVTARGRALRIAIAERSYRCQVLGSKLRHELRREGAVITMSRSSWRYPGTISGAGQGGFDGLDIGLAILLEGVYTRNLSFSGALYSWPGRFLSRLDDIPDF</sequence>
<proteinExistence type="predicted"/>
<dbReference type="eggNOG" id="ENOG5031NTZ">
    <property type="taxonomic scope" value="Bacteria"/>
</dbReference>
<keyword evidence="2" id="KW-1185">Reference proteome</keyword>
<dbReference type="HOGENOM" id="CLU_116297_0_0_11"/>